<dbReference type="EMBL" id="JAKMXF010000332">
    <property type="protein sequence ID" value="KAI6648342.1"/>
    <property type="molecule type" value="Genomic_DNA"/>
</dbReference>
<organism evidence="1 2">
    <name type="scientific">Oopsacas minuta</name>
    <dbReference type="NCBI Taxonomy" id="111878"/>
    <lineage>
        <taxon>Eukaryota</taxon>
        <taxon>Metazoa</taxon>
        <taxon>Porifera</taxon>
        <taxon>Hexactinellida</taxon>
        <taxon>Hexasterophora</taxon>
        <taxon>Lyssacinosida</taxon>
        <taxon>Leucopsacidae</taxon>
        <taxon>Oopsacas</taxon>
    </lineage>
</organism>
<name>A0AAV7JHQ4_9METZ</name>
<protein>
    <submittedName>
        <fullName evidence="1">Uncharacterized protein</fullName>
    </submittedName>
</protein>
<accession>A0AAV7JHQ4</accession>
<comment type="caution">
    <text evidence="1">The sequence shown here is derived from an EMBL/GenBank/DDBJ whole genome shotgun (WGS) entry which is preliminary data.</text>
</comment>
<keyword evidence="2" id="KW-1185">Reference proteome</keyword>
<reference evidence="1 2" key="1">
    <citation type="journal article" date="2023" name="BMC Biol.">
        <title>The compact genome of the sponge Oopsacas minuta (Hexactinellida) is lacking key metazoan core genes.</title>
        <authorList>
            <person name="Santini S."/>
            <person name="Schenkelaars Q."/>
            <person name="Jourda C."/>
            <person name="Duchesne M."/>
            <person name="Belahbib H."/>
            <person name="Rocher C."/>
            <person name="Selva M."/>
            <person name="Riesgo A."/>
            <person name="Vervoort M."/>
            <person name="Leys S.P."/>
            <person name="Kodjabachian L."/>
            <person name="Le Bivic A."/>
            <person name="Borchiellini C."/>
            <person name="Claverie J.M."/>
            <person name="Renard E."/>
        </authorList>
    </citation>
    <scope>NUCLEOTIDE SEQUENCE [LARGE SCALE GENOMIC DNA]</scope>
    <source>
        <strain evidence="1">SPO-2</strain>
    </source>
</reference>
<evidence type="ECO:0000313" key="2">
    <source>
        <dbReference type="Proteomes" id="UP001165289"/>
    </source>
</evidence>
<dbReference type="AlphaFoldDB" id="A0AAV7JHQ4"/>
<gene>
    <name evidence="1" type="ORF">LOD99_12151</name>
</gene>
<proteinExistence type="predicted"/>
<evidence type="ECO:0000313" key="1">
    <source>
        <dbReference type="EMBL" id="KAI6648342.1"/>
    </source>
</evidence>
<sequence>MGRDQHRYNYRSGRELIDTLKVMTKRVMKVEFELYYCKFSKTTYPDCSIKANIEKFGSQFKSYLFGHDEHDESNLTIELLKKGFTYEKKQLCLEILKKY</sequence>
<dbReference type="Proteomes" id="UP001165289">
    <property type="component" value="Unassembled WGS sequence"/>
</dbReference>